<feature type="region of interest" description="Disordered" evidence="1">
    <location>
        <begin position="42"/>
        <end position="79"/>
    </location>
</feature>
<evidence type="ECO:0008006" key="4">
    <source>
        <dbReference type="Google" id="ProtNLM"/>
    </source>
</evidence>
<evidence type="ECO:0000256" key="1">
    <source>
        <dbReference type="SAM" id="MobiDB-lite"/>
    </source>
</evidence>
<protein>
    <recommendedName>
        <fullName evidence="4">G-protein coupled receptors family 1 profile domain-containing protein</fullName>
    </recommendedName>
</protein>
<comment type="caution">
    <text evidence="2">The sequence shown here is derived from an EMBL/GenBank/DDBJ whole genome shotgun (WGS) entry which is preliminary data.</text>
</comment>
<dbReference type="Proteomes" id="UP001054945">
    <property type="component" value="Unassembled WGS sequence"/>
</dbReference>
<proteinExistence type="predicted"/>
<dbReference type="AlphaFoldDB" id="A0AAV4UF30"/>
<evidence type="ECO:0000313" key="3">
    <source>
        <dbReference type="Proteomes" id="UP001054945"/>
    </source>
</evidence>
<dbReference type="EMBL" id="BPLR01012766">
    <property type="protein sequence ID" value="GIY56418.1"/>
    <property type="molecule type" value="Genomic_DNA"/>
</dbReference>
<keyword evidence="3" id="KW-1185">Reference proteome</keyword>
<reference evidence="2 3" key="1">
    <citation type="submission" date="2021-06" db="EMBL/GenBank/DDBJ databases">
        <title>Caerostris extrusa draft genome.</title>
        <authorList>
            <person name="Kono N."/>
            <person name="Arakawa K."/>
        </authorList>
    </citation>
    <scope>NUCLEOTIDE SEQUENCE [LARGE SCALE GENOMIC DNA]</scope>
</reference>
<sequence length="79" mass="8596">MAAMSSSVTNPILYGWLSSNIRREIVRMSWVIAKAGSALLSNRSTQSDNQAMQQNNTLIRSSGGDSTLNKSNNNPESHV</sequence>
<dbReference type="Gene3D" id="1.20.1070.10">
    <property type="entry name" value="Rhodopsin 7-helix transmembrane proteins"/>
    <property type="match status" value="1"/>
</dbReference>
<evidence type="ECO:0000313" key="2">
    <source>
        <dbReference type="EMBL" id="GIY56418.1"/>
    </source>
</evidence>
<gene>
    <name evidence="2" type="ORF">CEXT_667761</name>
</gene>
<organism evidence="2 3">
    <name type="scientific">Caerostris extrusa</name>
    <name type="common">Bark spider</name>
    <name type="synonym">Caerostris bankana</name>
    <dbReference type="NCBI Taxonomy" id="172846"/>
    <lineage>
        <taxon>Eukaryota</taxon>
        <taxon>Metazoa</taxon>
        <taxon>Ecdysozoa</taxon>
        <taxon>Arthropoda</taxon>
        <taxon>Chelicerata</taxon>
        <taxon>Arachnida</taxon>
        <taxon>Araneae</taxon>
        <taxon>Araneomorphae</taxon>
        <taxon>Entelegynae</taxon>
        <taxon>Araneoidea</taxon>
        <taxon>Araneidae</taxon>
        <taxon>Caerostris</taxon>
    </lineage>
</organism>
<name>A0AAV4UF30_CAEEX</name>
<accession>A0AAV4UF30</accession>